<keyword evidence="2" id="KW-1185">Reference proteome</keyword>
<evidence type="ECO:0000313" key="2">
    <source>
        <dbReference type="Proteomes" id="UP001497700"/>
    </source>
</evidence>
<proteinExistence type="predicted"/>
<dbReference type="Proteomes" id="UP001497700">
    <property type="component" value="Unassembled WGS sequence"/>
</dbReference>
<name>A0ACB9YSC8_9PEZI</name>
<accession>A0ACB9YSC8</accession>
<gene>
    <name evidence="1" type="ORF">F4820DRAFT_464033</name>
</gene>
<organism evidence="1 2">
    <name type="scientific">Hypoxylon rubiginosum</name>
    <dbReference type="NCBI Taxonomy" id="110542"/>
    <lineage>
        <taxon>Eukaryota</taxon>
        <taxon>Fungi</taxon>
        <taxon>Dikarya</taxon>
        <taxon>Ascomycota</taxon>
        <taxon>Pezizomycotina</taxon>
        <taxon>Sordariomycetes</taxon>
        <taxon>Xylariomycetidae</taxon>
        <taxon>Xylariales</taxon>
        <taxon>Hypoxylaceae</taxon>
        <taxon>Hypoxylon</taxon>
    </lineage>
</organism>
<protein>
    <submittedName>
        <fullName evidence="1">Uncharacterized protein</fullName>
    </submittedName>
</protein>
<reference evidence="1 2" key="1">
    <citation type="journal article" date="2022" name="New Phytol.">
        <title>Ecological generalism drives hyperdiversity of secondary metabolite gene clusters in xylarialean endophytes.</title>
        <authorList>
            <person name="Franco M.E.E."/>
            <person name="Wisecaver J.H."/>
            <person name="Arnold A.E."/>
            <person name="Ju Y.M."/>
            <person name="Slot J.C."/>
            <person name="Ahrendt S."/>
            <person name="Moore L.P."/>
            <person name="Eastman K.E."/>
            <person name="Scott K."/>
            <person name="Konkel Z."/>
            <person name="Mondo S.J."/>
            <person name="Kuo A."/>
            <person name="Hayes R.D."/>
            <person name="Haridas S."/>
            <person name="Andreopoulos B."/>
            <person name="Riley R."/>
            <person name="LaButti K."/>
            <person name="Pangilinan J."/>
            <person name="Lipzen A."/>
            <person name="Amirebrahimi M."/>
            <person name="Yan J."/>
            <person name="Adam C."/>
            <person name="Keymanesh K."/>
            <person name="Ng V."/>
            <person name="Louie K."/>
            <person name="Northen T."/>
            <person name="Drula E."/>
            <person name="Henrissat B."/>
            <person name="Hsieh H.M."/>
            <person name="Youens-Clark K."/>
            <person name="Lutzoni F."/>
            <person name="Miadlikowska J."/>
            <person name="Eastwood D.C."/>
            <person name="Hamelin R.C."/>
            <person name="Grigoriev I.V."/>
            <person name="U'Ren J.M."/>
        </authorList>
    </citation>
    <scope>NUCLEOTIDE SEQUENCE [LARGE SCALE GENOMIC DNA]</scope>
    <source>
        <strain evidence="1 2">CBS 119005</strain>
    </source>
</reference>
<comment type="caution">
    <text evidence="1">The sequence shown here is derived from an EMBL/GenBank/DDBJ whole genome shotgun (WGS) entry which is preliminary data.</text>
</comment>
<evidence type="ECO:0000313" key="1">
    <source>
        <dbReference type="EMBL" id="KAI4862142.1"/>
    </source>
</evidence>
<dbReference type="EMBL" id="MU393533">
    <property type="protein sequence ID" value="KAI4862142.1"/>
    <property type="molecule type" value="Genomic_DNA"/>
</dbReference>
<sequence>MVSSSAKAPASMSAQTSDRTSGDGRRETTKKEYEFLRLKVADAREKIKPTHSFDVEYWTAAADASELSAELYEAEMHLAIRKWKEENGNDTKAWWITSEAHHLVDRIKASHYEKVRYRNQAAQIERGGPLRRASQGLLTPSHMGFGMSKVGVGKRTKSQQSKFKKDLINFYDAAINNPRKPEVVLSVHDSATGHERLKSAVTGAHLVPRSLGKDILVAIFGADVEEELNTPLNGLLLHTDVEEAMDDGAIAIVPNLPDDPSTQEVTVWESTEPKNYKWRVIDPEAEILDEPLEVISEDPASAMTIRDLNGKQLSFKNDMRPRARYLFFLFVVAQLRLAWRQEYRRDRDPSYVPTKQLGKGFWATKGRYLERPFLLALADEIGQDTNIVENIPMVPGDDNEPNHTGVVGIAKLLQFRREEDYDSDEEGTE</sequence>